<evidence type="ECO:0000313" key="2">
    <source>
        <dbReference type="EMBL" id="NBI29543.1"/>
    </source>
</evidence>
<keyword evidence="1" id="KW-0812">Transmembrane</keyword>
<dbReference type="RefSeq" id="WP_160646346.1">
    <property type="nucleotide sequence ID" value="NZ_SIJB01000025.1"/>
</dbReference>
<dbReference type="AlphaFoldDB" id="A0A6N9Q436"/>
<reference evidence="2 3" key="1">
    <citation type="submission" date="2019-01" db="EMBL/GenBank/DDBJ databases">
        <title>Chengkuizengella sp. nov., isolated from deep-sea sediment of East Pacific Ocean.</title>
        <authorList>
            <person name="Yang J."/>
            <person name="Lai Q."/>
            <person name="Shao Z."/>
        </authorList>
    </citation>
    <scope>NUCLEOTIDE SEQUENCE [LARGE SCALE GENOMIC DNA]</scope>
    <source>
        <strain evidence="2 3">YPA3-1-1</strain>
    </source>
</reference>
<gene>
    <name evidence="2" type="ORF">ERL59_11295</name>
</gene>
<keyword evidence="1" id="KW-0472">Membrane</keyword>
<organism evidence="2 3">
    <name type="scientific">Chengkuizengella marina</name>
    <dbReference type="NCBI Taxonomy" id="2507566"/>
    <lineage>
        <taxon>Bacteria</taxon>
        <taxon>Bacillati</taxon>
        <taxon>Bacillota</taxon>
        <taxon>Bacilli</taxon>
        <taxon>Bacillales</taxon>
        <taxon>Paenibacillaceae</taxon>
        <taxon>Chengkuizengella</taxon>
    </lineage>
</organism>
<keyword evidence="1" id="KW-1133">Transmembrane helix</keyword>
<sequence length="134" mass="16124">MQNFFLLTESNVTRSSPNFHNEGHIRMWHDSPLREFNPHIVLIVFAAILFAFVGYYLFFKLNKKEVLEHGTLNTQKKKQIQDLLEKRSIILDKMVDLEQSHQSREMNQYEFTKKYEGYKQQLIQVKIKLKKFTE</sequence>
<proteinExistence type="predicted"/>
<dbReference type="EMBL" id="SIJB01000025">
    <property type="protein sequence ID" value="NBI29543.1"/>
    <property type="molecule type" value="Genomic_DNA"/>
</dbReference>
<accession>A0A6N9Q436</accession>
<dbReference type="OrthoDB" id="1797693at2"/>
<keyword evidence="3" id="KW-1185">Reference proteome</keyword>
<evidence type="ECO:0000256" key="1">
    <source>
        <dbReference type="SAM" id="Phobius"/>
    </source>
</evidence>
<name>A0A6N9Q436_9BACL</name>
<feature type="transmembrane region" description="Helical" evidence="1">
    <location>
        <begin position="36"/>
        <end position="58"/>
    </location>
</feature>
<evidence type="ECO:0000313" key="3">
    <source>
        <dbReference type="Proteomes" id="UP000448943"/>
    </source>
</evidence>
<comment type="caution">
    <text evidence="2">The sequence shown here is derived from an EMBL/GenBank/DDBJ whole genome shotgun (WGS) entry which is preliminary data.</text>
</comment>
<dbReference type="Proteomes" id="UP000448943">
    <property type="component" value="Unassembled WGS sequence"/>
</dbReference>
<protein>
    <submittedName>
        <fullName evidence="2">Uncharacterized protein</fullName>
    </submittedName>
</protein>